<sequence>MPKRKKFTERCDTCDFSMDLEEKNMDDAAHAYNTMKLITEDPHMISLIVGES</sequence>
<keyword evidence="2" id="KW-1185">Reference proteome</keyword>
<dbReference type="RefSeq" id="XP_008080832.1">
    <property type="nucleotide sequence ID" value="XM_008082641.1"/>
</dbReference>
<dbReference type="AlphaFoldDB" id="S3CZV0"/>
<evidence type="ECO:0000313" key="2">
    <source>
        <dbReference type="Proteomes" id="UP000016922"/>
    </source>
</evidence>
<dbReference type="EMBL" id="KE145360">
    <property type="protein sequence ID" value="EPE31777.1"/>
    <property type="molecule type" value="Genomic_DNA"/>
</dbReference>
<proteinExistence type="predicted"/>
<evidence type="ECO:0000313" key="1">
    <source>
        <dbReference type="EMBL" id="EPE31777.1"/>
    </source>
</evidence>
<dbReference type="HOGENOM" id="CLU_3087402_0_0_1"/>
<organism evidence="1 2">
    <name type="scientific">Glarea lozoyensis (strain ATCC 20868 / MF5171)</name>
    <dbReference type="NCBI Taxonomy" id="1116229"/>
    <lineage>
        <taxon>Eukaryota</taxon>
        <taxon>Fungi</taxon>
        <taxon>Dikarya</taxon>
        <taxon>Ascomycota</taxon>
        <taxon>Pezizomycotina</taxon>
        <taxon>Leotiomycetes</taxon>
        <taxon>Helotiales</taxon>
        <taxon>Helotiaceae</taxon>
        <taxon>Glarea</taxon>
    </lineage>
</organism>
<dbReference type="KEGG" id="glz:GLAREA_11859"/>
<reference evidence="1 2" key="1">
    <citation type="journal article" date="2013" name="BMC Genomics">
        <title>Genomics-driven discovery of the pneumocandin biosynthetic gene cluster in the fungus Glarea lozoyensis.</title>
        <authorList>
            <person name="Chen L."/>
            <person name="Yue Q."/>
            <person name="Zhang X."/>
            <person name="Xiang M."/>
            <person name="Wang C."/>
            <person name="Li S."/>
            <person name="Che Y."/>
            <person name="Ortiz-Lopez F.J."/>
            <person name="Bills G.F."/>
            <person name="Liu X."/>
            <person name="An Z."/>
        </authorList>
    </citation>
    <scope>NUCLEOTIDE SEQUENCE [LARGE SCALE GENOMIC DNA]</scope>
    <source>
        <strain evidence="2">ATCC 20868 / MF5171</strain>
    </source>
</reference>
<dbReference type="Proteomes" id="UP000016922">
    <property type="component" value="Unassembled WGS sequence"/>
</dbReference>
<name>S3CZV0_GLAL2</name>
<dbReference type="GeneID" id="19470900"/>
<gene>
    <name evidence="1" type="ORF">GLAREA_11859</name>
</gene>
<protein>
    <submittedName>
        <fullName evidence="1">Uncharacterized protein</fullName>
    </submittedName>
</protein>
<accession>S3CZV0</accession>